<dbReference type="Proteomes" id="UP000051913">
    <property type="component" value="Unassembled WGS sequence"/>
</dbReference>
<dbReference type="GO" id="GO:0003700">
    <property type="term" value="F:DNA-binding transcription factor activity"/>
    <property type="evidence" value="ECO:0007669"/>
    <property type="project" value="InterPro"/>
</dbReference>
<evidence type="ECO:0000256" key="5">
    <source>
        <dbReference type="ARBA" id="ARBA00023163"/>
    </source>
</evidence>
<dbReference type="SUPFAM" id="SSF53850">
    <property type="entry name" value="Periplasmic binding protein-like II"/>
    <property type="match status" value="1"/>
</dbReference>
<dbReference type="RefSeq" id="WP_057848697.1">
    <property type="nucleotide sequence ID" value="NZ_LLXX01000021.1"/>
</dbReference>
<comment type="caution">
    <text evidence="7">The sequence shown here is derived from an EMBL/GenBank/DDBJ whole genome shotgun (WGS) entry which is preliminary data.</text>
</comment>
<dbReference type="InterPro" id="IPR000847">
    <property type="entry name" value="LysR_HTH_N"/>
</dbReference>
<dbReference type="InterPro" id="IPR036390">
    <property type="entry name" value="WH_DNA-bd_sf"/>
</dbReference>
<gene>
    <name evidence="7" type="ORF">CP49_16075</name>
</gene>
<organism evidence="7 8">
    <name type="scientific">Bradyrhizobium valentinum</name>
    <dbReference type="NCBI Taxonomy" id="1518501"/>
    <lineage>
        <taxon>Bacteria</taxon>
        <taxon>Pseudomonadati</taxon>
        <taxon>Pseudomonadota</taxon>
        <taxon>Alphaproteobacteria</taxon>
        <taxon>Hyphomicrobiales</taxon>
        <taxon>Nitrobacteraceae</taxon>
        <taxon>Bradyrhizobium</taxon>
    </lineage>
</organism>
<dbReference type="CDD" id="cd08471">
    <property type="entry name" value="PBP2_CrgA_like_2"/>
    <property type="match status" value="1"/>
</dbReference>
<dbReference type="OrthoDB" id="9786526at2"/>
<dbReference type="EMBL" id="LLXX01000021">
    <property type="protein sequence ID" value="KRR13266.1"/>
    <property type="molecule type" value="Genomic_DNA"/>
</dbReference>
<keyword evidence="8" id="KW-1185">Reference proteome</keyword>
<name>A0A0R3LZ08_9BRAD</name>
<keyword evidence="3" id="KW-0805">Transcription regulation</keyword>
<dbReference type="PROSITE" id="PS50931">
    <property type="entry name" value="HTH_LYSR"/>
    <property type="match status" value="1"/>
</dbReference>
<evidence type="ECO:0000256" key="1">
    <source>
        <dbReference type="ARBA" id="ARBA00003502"/>
    </source>
</evidence>
<protein>
    <submittedName>
        <fullName evidence="7">LysR family transcriptional regulator</fullName>
    </submittedName>
</protein>
<evidence type="ECO:0000256" key="4">
    <source>
        <dbReference type="ARBA" id="ARBA00023125"/>
    </source>
</evidence>
<keyword evidence="4" id="KW-0238">DNA-binding</keyword>
<dbReference type="GO" id="GO:0006351">
    <property type="term" value="P:DNA-templated transcription"/>
    <property type="evidence" value="ECO:0007669"/>
    <property type="project" value="TreeGrafter"/>
</dbReference>
<comment type="similarity">
    <text evidence="2">Belongs to the LysR transcriptional regulatory family.</text>
</comment>
<dbReference type="InterPro" id="IPR058163">
    <property type="entry name" value="LysR-type_TF_proteobact-type"/>
</dbReference>
<evidence type="ECO:0000256" key="3">
    <source>
        <dbReference type="ARBA" id="ARBA00023015"/>
    </source>
</evidence>
<keyword evidence="5" id="KW-0804">Transcription</keyword>
<evidence type="ECO:0000313" key="8">
    <source>
        <dbReference type="Proteomes" id="UP000051913"/>
    </source>
</evidence>
<dbReference type="SUPFAM" id="SSF46785">
    <property type="entry name" value="Winged helix' DNA-binding domain"/>
    <property type="match status" value="1"/>
</dbReference>
<evidence type="ECO:0000256" key="2">
    <source>
        <dbReference type="ARBA" id="ARBA00009437"/>
    </source>
</evidence>
<dbReference type="InterPro" id="IPR005119">
    <property type="entry name" value="LysR_subst-bd"/>
</dbReference>
<dbReference type="Pfam" id="PF03466">
    <property type="entry name" value="LysR_substrate"/>
    <property type="match status" value="1"/>
</dbReference>
<accession>A0A0R3LZ08</accession>
<comment type="function">
    <text evidence="1">NodD regulates the expression of the nodABCFE genes which encode other nodulation proteins. NodD is also a negative regulator of its own expression. Binds flavonoids as inducers.</text>
</comment>
<dbReference type="Gene3D" id="3.40.190.290">
    <property type="match status" value="1"/>
</dbReference>
<dbReference type="InterPro" id="IPR036388">
    <property type="entry name" value="WH-like_DNA-bd_sf"/>
</dbReference>
<dbReference type="PANTHER" id="PTHR30537">
    <property type="entry name" value="HTH-TYPE TRANSCRIPTIONAL REGULATOR"/>
    <property type="match status" value="1"/>
</dbReference>
<dbReference type="Gene3D" id="1.10.10.10">
    <property type="entry name" value="Winged helix-like DNA-binding domain superfamily/Winged helix DNA-binding domain"/>
    <property type="match status" value="1"/>
</dbReference>
<evidence type="ECO:0000259" key="6">
    <source>
        <dbReference type="PROSITE" id="PS50931"/>
    </source>
</evidence>
<dbReference type="AlphaFoldDB" id="A0A0R3LZ08"/>
<dbReference type="PANTHER" id="PTHR30537:SF5">
    <property type="entry name" value="HTH-TYPE TRANSCRIPTIONAL ACTIVATOR TTDR-RELATED"/>
    <property type="match status" value="1"/>
</dbReference>
<evidence type="ECO:0000313" key="7">
    <source>
        <dbReference type="EMBL" id="KRR13266.1"/>
    </source>
</evidence>
<dbReference type="Pfam" id="PF00126">
    <property type="entry name" value="HTH_1"/>
    <property type="match status" value="1"/>
</dbReference>
<dbReference type="STRING" id="1518501.CQ10_07465"/>
<feature type="domain" description="HTH lysR-type" evidence="6">
    <location>
        <begin position="1"/>
        <end position="59"/>
    </location>
</feature>
<sequence>MDRIDAMQAFVAVADLRGFAPAARKLGLSPSGVTRLVAALEERLGARLLQRTTRQVTLTDAGSRYLERARRILADVEEAEDAIEGERTRPEGQLVISAPVGFGRLHVSGIVTAYLKRYSDVGVDLRLSDRMVNLVEDGVDLAVRIGHLPDSTLVARHVGEMRRIVVASPGYLKARGEPKRPREIPAHDTIQFGAMTAALDWRFVEDGREIRVASTPRFATNSSDAAIQYAEADGGLTRVMAYQAAESLKARRLKIVLAPFEQPAMPIHIVYPTSRLLSAKVRTFIDLVTEMADWHFG</sequence>
<reference evidence="7 8" key="1">
    <citation type="submission" date="2014-03" db="EMBL/GenBank/DDBJ databases">
        <title>Bradyrhizobium valentinum sp. nov., isolated from effective nodules of Lupinus mariae-josephae, a lupine endemic of basic-lime soils in Eastern Spain.</title>
        <authorList>
            <person name="Duran D."/>
            <person name="Rey L."/>
            <person name="Navarro A."/>
            <person name="Busquets A."/>
            <person name="Imperial J."/>
            <person name="Ruiz-Argueso T."/>
        </authorList>
    </citation>
    <scope>NUCLEOTIDE SEQUENCE [LARGE SCALE GENOMIC DNA]</scope>
    <source>
        <strain evidence="7 8">LmjM3</strain>
    </source>
</reference>
<proteinExistence type="inferred from homology"/>
<dbReference type="GO" id="GO:0043565">
    <property type="term" value="F:sequence-specific DNA binding"/>
    <property type="evidence" value="ECO:0007669"/>
    <property type="project" value="TreeGrafter"/>
</dbReference>
<dbReference type="FunFam" id="1.10.10.10:FF:000001">
    <property type="entry name" value="LysR family transcriptional regulator"/>
    <property type="match status" value="1"/>
</dbReference>